<name>A0A3R7MCL5_PENVA</name>
<dbReference type="GO" id="GO:0032807">
    <property type="term" value="C:DNA ligase IV complex"/>
    <property type="evidence" value="ECO:0007669"/>
    <property type="project" value="TreeGrafter"/>
</dbReference>
<evidence type="ECO:0000313" key="3">
    <source>
        <dbReference type="Proteomes" id="UP000283509"/>
    </source>
</evidence>
<dbReference type="SUPFAM" id="SSF58022">
    <property type="entry name" value="XRCC4, C-terminal oligomerization domain"/>
    <property type="match status" value="1"/>
</dbReference>
<organism evidence="2 3">
    <name type="scientific">Penaeus vannamei</name>
    <name type="common">Whiteleg shrimp</name>
    <name type="synonym">Litopenaeus vannamei</name>
    <dbReference type="NCBI Taxonomy" id="6689"/>
    <lineage>
        <taxon>Eukaryota</taxon>
        <taxon>Metazoa</taxon>
        <taxon>Ecdysozoa</taxon>
        <taxon>Arthropoda</taxon>
        <taxon>Crustacea</taxon>
        <taxon>Multicrustacea</taxon>
        <taxon>Malacostraca</taxon>
        <taxon>Eumalacostraca</taxon>
        <taxon>Eucarida</taxon>
        <taxon>Decapoda</taxon>
        <taxon>Dendrobranchiata</taxon>
        <taxon>Penaeoidea</taxon>
        <taxon>Penaeidae</taxon>
        <taxon>Penaeus</taxon>
    </lineage>
</organism>
<evidence type="ECO:0000256" key="1">
    <source>
        <dbReference type="SAM" id="MobiDB-lite"/>
    </source>
</evidence>
<dbReference type="GO" id="GO:0003677">
    <property type="term" value="F:DNA binding"/>
    <property type="evidence" value="ECO:0007669"/>
    <property type="project" value="InterPro"/>
</dbReference>
<reference evidence="2 3" key="1">
    <citation type="submission" date="2018-04" db="EMBL/GenBank/DDBJ databases">
        <authorList>
            <person name="Zhang X."/>
            <person name="Yuan J."/>
            <person name="Li F."/>
            <person name="Xiang J."/>
        </authorList>
    </citation>
    <scope>NUCLEOTIDE SEQUENCE [LARGE SCALE GENOMIC DNA]</scope>
    <source>
        <tissue evidence="2">Muscle</tissue>
    </source>
</reference>
<evidence type="ECO:0000313" key="2">
    <source>
        <dbReference type="EMBL" id="ROT78285.1"/>
    </source>
</evidence>
<sequence length="465" mass="51385">MGLRKIVQNGKTSYMYSSSSQEELFLVLLQAGSAHSMKITAESDTVQRWCRNLEKTPQEYLSLACQAVENLSSVRDSDGKDLKEDIFEIQDDHLVWKQYFPEKKVYGRRGKFTLEKMEYDDALENIMNGVMGDLTANVKTIDKLTSDLQAKEEEVKKAVDLVAKSVKMKEDFEKAVYGKCANIINMKKLRMRQLTSQSSAAAKANDTALVTKDRANDSPSKASKANSSDSECYNSDTDVDDPDGMDTDEENLRSISPKKHGRNGNTLTEKTSTASKRAFDLQDDLFNNSIEAELYPTSASDKKRKTKYENRLDLSLPSSGYPSDSSSPSASRPGMRTSTANSWFRPLMPTWIVVTCRSTSELHQRGIYSRNCVFMGPGQATTILSNRGTLSCASQGVVAAQDHEEAIMASLLYSIFSAGAACPETLSSATSWLSPRHSRQHGSAPLPSTGEWDPYGRSSSESSIC</sequence>
<accession>A0A3R7MCL5</accession>
<feature type="compositionally biased region" description="Polar residues" evidence="1">
    <location>
        <begin position="217"/>
        <end position="235"/>
    </location>
</feature>
<dbReference type="EMBL" id="QCYY01001403">
    <property type="protein sequence ID" value="ROT78285.1"/>
    <property type="molecule type" value="Genomic_DNA"/>
</dbReference>
<feature type="compositionally biased region" description="Acidic residues" evidence="1">
    <location>
        <begin position="237"/>
        <end position="249"/>
    </location>
</feature>
<gene>
    <name evidence="2" type="ORF">C7M84_003015</name>
</gene>
<dbReference type="AlphaFoldDB" id="A0A3R7MCL5"/>
<feature type="region of interest" description="Disordered" evidence="1">
    <location>
        <begin position="313"/>
        <end position="339"/>
    </location>
</feature>
<dbReference type="GO" id="GO:0010165">
    <property type="term" value="P:response to X-ray"/>
    <property type="evidence" value="ECO:0007669"/>
    <property type="project" value="TreeGrafter"/>
</dbReference>
<dbReference type="GO" id="GO:0006310">
    <property type="term" value="P:DNA recombination"/>
    <property type="evidence" value="ECO:0007669"/>
    <property type="project" value="InterPro"/>
</dbReference>
<feature type="region of interest" description="Disordered" evidence="1">
    <location>
        <begin position="433"/>
        <end position="465"/>
    </location>
</feature>
<protein>
    <recommendedName>
        <fullName evidence="4">DNA repair protein XRCC4</fullName>
    </recommendedName>
</protein>
<dbReference type="Gene3D" id="1.20.5.370">
    <property type="match status" value="1"/>
</dbReference>
<dbReference type="PANTHER" id="PTHR28559">
    <property type="entry name" value="DNA REPAIR PROTEIN XRCC4"/>
    <property type="match status" value="1"/>
</dbReference>
<reference evidence="2 3" key="2">
    <citation type="submission" date="2019-01" db="EMBL/GenBank/DDBJ databases">
        <title>The decoding of complex shrimp genome reveals the adaptation for benthos swimmer, frequently molting mechanism and breeding impact on genome.</title>
        <authorList>
            <person name="Sun Y."/>
            <person name="Gao Y."/>
            <person name="Yu Y."/>
        </authorList>
    </citation>
    <scope>NUCLEOTIDE SEQUENCE [LARGE SCALE GENOMIC DNA]</scope>
    <source>
        <tissue evidence="2">Muscle</tissue>
    </source>
</reference>
<feature type="region of interest" description="Disordered" evidence="1">
    <location>
        <begin position="200"/>
        <end position="274"/>
    </location>
</feature>
<feature type="compositionally biased region" description="Polar residues" evidence="1">
    <location>
        <begin position="263"/>
        <end position="274"/>
    </location>
</feature>
<dbReference type="OrthoDB" id="6376853at2759"/>
<dbReference type="PANTHER" id="PTHR28559:SF1">
    <property type="entry name" value="DNA REPAIR PROTEIN XRCC4"/>
    <property type="match status" value="1"/>
</dbReference>
<keyword evidence="3" id="KW-1185">Reference proteome</keyword>
<dbReference type="InterPro" id="IPR010585">
    <property type="entry name" value="DNA_repair_prot_XRCC4"/>
</dbReference>
<feature type="compositionally biased region" description="Low complexity" evidence="1">
    <location>
        <begin position="315"/>
        <end position="333"/>
    </location>
</feature>
<dbReference type="InterPro" id="IPR014751">
    <property type="entry name" value="XRCC4-like_C"/>
</dbReference>
<evidence type="ECO:0008006" key="4">
    <source>
        <dbReference type="Google" id="ProtNLM"/>
    </source>
</evidence>
<proteinExistence type="predicted"/>
<dbReference type="GO" id="GO:0005958">
    <property type="term" value="C:DNA-dependent protein kinase-DNA ligase 4 complex"/>
    <property type="evidence" value="ECO:0007669"/>
    <property type="project" value="TreeGrafter"/>
</dbReference>
<dbReference type="Proteomes" id="UP000283509">
    <property type="component" value="Unassembled WGS sequence"/>
</dbReference>
<comment type="caution">
    <text evidence="2">The sequence shown here is derived from an EMBL/GenBank/DDBJ whole genome shotgun (WGS) entry which is preliminary data.</text>
</comment>
<dbReference type="GO" id="GO:0006303">
    <property type="term" value="P:double-strand break repair via nonhomologous end joining"/>
    <property type="evidence" value="ECO:0007669"/>
    <property type="project" value="TreeGrafter"/>
</dbReference>